<dbReference type="InterPro" id="IPR029056">
    <property type="entry name" value="Ribokinase-like"/>
</dbReference>
<dbReference type="InterPro" id="IPR002173">
    <property type="entry name" value="Carboh/pur_kinase_PfkB_CS"/>
</dbReference>
<dbReference type="GO" id="GO:0016301">
    <property type="term" value="F:kinase activity"/>
    <property type="evidence" value="ECO:0007669"/>
    <property type="project" value="UniProtKB-KW"/>
</dbReference>
<dbReference type="Pfam" id="PF00294">
    <property type="entry name" value="PfkB"/>
    <property type="match status" value="1"/>
</dbReference>
<dbReference type="RefSeq" id="WP_203683874.1">
    <property type="nucleotide sequence ID" value="NZ_BOMW01000064.1"/>
</dbReference>
<evidence type="ECO:0000256" key="1">
    <source>
        <dbReference type="ARBA" id="ARBA00022679"/>
    </source>
</evidence>
<name>A0A919NCY2_9ACTN</name>
<protein>
    <submittedName>
        <fullName evidence="4">Kinase</fullName>
    </submittedName>
</protein>
<evidence type="ECO:0000256" key="2">
    <source>
        <dbReference type="ARBA" id="ARBA00022777"/>
    </source>
</evidence>
<dbReference type="PANTHER" id="PTHR10584:SF166">
    <property type="entry name" value="RIBOKINASE"/>
    <property type="match status" value="1"/>
</dbReference>
<organism evidence="4 5">
    <name type="scientific">Actinoplanes siamensis</name>
    <dbReference type="NCBI Taxonomy" id="1223317"/>
    <lineage>
        <taxon>Bacteria</taxon>
        <taxon>Bacillati</taxon>
        <taxon>Actinomycetota</taxon>
        <taxon>Actinomycetes</taxon>
        <taxon>Micromonosporales</taxon>
        <taxon>Micromonosporaceae</taxon>
        <taxon>Actinoplanes</taxon>
    </lineage>
</organism>
<accession>A0A919NCY2</accession>
<evidence type="ECO:0000259" key="3">
    <source>
        <dbReference type="Pfam" id="PF00294"/>
    </source>
</evidence>
<dbReference type="AlphaFoldDB" id="A0A919NCY2"/>
<proteinExistence type="predicted"/>
<dbReference type="Gene3D" id="3.40.1190.20">
    <property type="match status" value="1"/>
</dbReference>
<dbReference type="PROSITE" id="PS00583">
    <property type="entry name" value="PFKB_KINASES_1"/>
    <property type="match status" value="1"/>
</dbReference>
<dbReference type="CDD" id="cd01942">
    <property type="entry name" value="ribokinase_group_A"/>
    <property type="match status" value="1"/>
</dbReference>
<keyword evidence="2 4" id="KW-0418">Kinase</keyword>
<dbReference type="EMBL" id="BOMW01000064">
    <property type="protein sequence ID" value="GIF08522.1"/>
    <property type="molecule type" value="Genomic_DNA"/>
</dbReference>
<gene>
    <name evidence="4" type="ORF">Asi03nite_60600</name>
</gene>
<keyword evidence="5" id="KW-1185">Reference proteome</keyword>
<evidence type="ECO:0000313" key="4">
    <source>
        <dbReference type="EMBL" id="GIF08522.1"/>
    </source>
</evidence>
<sequence length="326" mass="34687">MRVAVTGSIATDHLMTFPGRFNDHLLPDQLATVSLSFLVDDLQVRRGGVAANIAFGLGLLGVTPLLVGAVGTDFAEYGAWLSAHGVDVSQVRVSEQAHTARFICITDRDQNQIAAFYAGAMAEARHIVLADITARWGRPDLVLIAPDDPLAMQLHASASRRLGIPFAADPSQQLARLESDEVRQLVDGAQVLFSNEYEAALLCERTGWTRDQVLNRVGTWVTTHGANGVTVATRGEAAVTVPAVPSDKAVDPTGVGDGFRAGYLVGKARGLSKERAAQWGCAVATTVLETVGPQEYRLSDDLLARVADTYGADAAVDIERCAEVPV</sequence>
<evidence type="ECO:0000313" key="5">
    <source>
        <dbReference type="Proteomes" id="UP000629619"/>
    </source>
</evidence>
<dbReference type="PANTHER" id="PTHR10584">
    <property type="entry name" value="SUGAR KINASE"/>
    <property type="match status" value="1"/>
</dbReference>
<dbReference type="InterPro" id="IPR011611">
    <property type="entry name" value="PfkB_dom"/>
</dbReference>
<dbReference type="SUPFAM" id="SSF53613">
    <property type="entry name" value="Ribokinase-like"/>
    <property type="match status" value="1"/>
</dbReference>
<reference evidence="4" key="1">
    <citation type="submission" date="2021-01" db="EMBL/GenBank/DDBJ databases">
        <title>Whole genome shotgun sequence of Actinoplanes siamensis NBRC 109076.</title>
        <authorList>
            <person name="Komaki H."/>
            <person name="Tamura T."/>
        </authorList>
    </citation>
    <scope>NUCLEOTIDE SEQUENCE</scope>
    <source>
        <strain evidence="4">NBRC 109076</strain>
    </source>
</reference>
<dbReference type="Proteomes" id="UP000629619">
    <property type="component" value="Unassembled WGS sequence"/>
</dbReference>
<feature type="domain" description="Carbohydrate kinase PfkB" evidence="3">
    <location>
        <begin position="32"/>
        <end position="295"/>
    </location>
</feature>
<comment type="caution">
    <text evidence="4">The sequence shown here is derived from an EMBL/GenBank/DDBJ whole genome shotgun (WGS) entry which is preliminary data.</text>
</comment>
<keyword evidence="1" id="KW-0808">Transferase</keyword>